<dbReference type="PANTHER" id="PTHR30006">
    <property type="entry name" value="THIAMINE-BINDING PERIPLASMIC PROTEIN-RELATED"/>
    <property type="match status" value="1"/>
</dbReference>
<dbReference type="GO" id="GO:0030975">
    <property type="term" value="F:thiamine binding"/>
    <property type="evidence" value="ECO:0007669"/>
    <property type="project" value="TreeGrafter"/>
</dbReference>
<feature type="signal peptide" evidence="2">
    <location>
        <begin position="1"/>
        <end position="24"/>
    </location>
</feature>
<comment type="caution">
    <text evidence="3">The sequence shown here is derived from an EMBL/GenBank/DDBJ whole genome shotgun (WGS) entry which is preliminary data.</text>
</comment>
<dbReference type="InterPro" id="IPR006059">
    <property type="entry name" value="SBP"/>
</dbReference>
<dbReference type="GO" id="GO:0030288">
    <property type="term" value="C:outer membrane-bounded periplasmic space"/>
    <property type="evidence" value="ECO:0007669"/>
    <property type="project" value="TreeGrafter"/>
</dbReference>
<evidence type="ECO:0000256" key="2">
    <source>
        <dbReference type="SAM" id="SignalP"/>
    </source>
</evidence>
<keyword evidence="4" id="KW-1185">Reference proteome</keyword>
<proteinExistence type="predicted"/>
<dbReference type="SUPFAM" id="SSF53850">
    <property type="entry name" value="Periplasmic binding protein-like II"/>
    <property type="match status" value="1"/>
</dbReference>
<dbReference type="RefSeq" id="WP_121649064.1">
    <property type="nucleotide sequence ID" value="NZ_RCUX01000008.1"/>
</dbReference>
<evidence type="ECO:0000313" key="4">
    <source>
        <dbReference type="Proteomes" id="UP000272503"/>
    </source>
</evidence>
<evidence type="ECO:0000313" key="3">
    <source>
        <dbReference type="EMBL" id="RLP75062.1"/>
    </source>
</evidence>
<dbReference type="GO" id="GO:0030976">
    <property type="term" value="F:thiamine pyrophosphate binding"/>
    <property type="evidence" value="ECO:0007669"/>
    <property type="project" value="TreeGrafter"/>
</dbReference>
<dbReference type="Gene3D" id="3.40.190.10">
    <property type="entry name" value="Periplasmic binding protein-like II"/>
    <property type="match status" value="2"/>
</dbReference>
<keyword evidence="1 2" id="KW-0732">Signal</keyword>
<dbReference type="OrthoDB" id="9769319at2"/>
<dbReference type="GO" id="GO:0019808">
    <property type="term" value="F:polyamine binding"/>
    <property type="evidence" value="ECO:0007669"/>
    <property type="project" value="InterPro"/>
</dbReference>
<dbReference type="InterPro" id="IPR001188">
    <property type="entry name" value="Sperm_putr-bd"/>
</dbReference>
<accession>A0A3L7A6R4</accession>
<dbReference type="PROSITE" id="PS51257">
    <property type="entry name" value="PROKAR_LIPOPROTEIN"/>
    <property type="match status" value="1"/>
</dbReference>
<dbReference type="GO" id="GO:0015888">
    <property type="term" value="P:thiamine transport"/>
    <property type="evidence" value="ECO:0007669"/>
    <property type="project" value="TreeGrafter"/>
</dbReference>
<dbReference type="GO" id="GO:0015846">
    <property type="term" value="P:polyamine transport"/>
    <property type="evidence" value="ECO:0007669"/>
    <property type="project" value="InterPro"/>
</dbReference>
<gene>
    <name evidence="3" type="ORF">D9V32_11625</name>
</gene>
<feature type="chain" id="PRO_5038481129" evidence="2">
    <location>
        <begin position="25"/>
        <end position="361"/>
    </location>
</feature>
<dbReference type="EMBL" id="RCUX01000008">
    <property type="protein sequence ID" value="RLP75062.1"/>
    <property type="molecule type" value="Genomic_DNA"/>
</dbReference>
<protein>
    <submittedName>
        <fullName evidence="3">Extracellular solute-binding protein</fullName>
    </submittedName>
</protein>
<sequence length="361" mass="38222">MSSRIPVRALATAAALLTSTALLVGCSATPGASNGGDDDNKTIVVSTFPFGVDEVTKAIITPFEKATGYKVEVDTGSNSERLSKLELNGKRAGADVMLISDYYAALGQSKNLFQKVDEAQLPNLAKIAVFAKEKQYDGPAYSYQLNGMLYRTDKLDEATAAKWDMFGDAAYKGKLALPDFSVTAGQLTVSGVAESVGKDAYDVDAAFKTLGEWAPGVLQFYKSSTEVTNLLLQGEIVNAPALSGFATSLVEAGEPIAWTPPATGKFMATNRAMIPANAENVKGAHAFINYLLGAEAQTSSAKIVGDLPVNPEASVPENLTKIVGQAATDPIGAGYKTLDISVIVKNRTEWTDRFAREVATR</sequence>
<dbReference type="PANTHER" id="PTHR30006:SF2">
    <property type="entry name" value="ABC TRANSPORTER SUBSTRATE-BINDING PROTEIN"/>
    <property type="match status" value="1"/>
</dbReference>
<reference evidence="3 4" key="1">
    <citation type="submission" date="2018-10" db="EMBL/GenBank/DDBJ databases">
        <authorList>
            <person name="Li J."/>
        </authorList>
    </citation>
    <scope>NUCLEOTIDE SEQUENCE [LARGE SCALE GENOMIC DNA]</scope>
    <source>
        <strain evidence="3 4">IF 016277</strain>
    </source>
</reference>
<name>A0A3L7A6R4_9MICO</name>
<dbReference type="PRINTS" id="PR00909">
    <property type="entry name" value="SPERMDNBNDNG"/>
</dbReference>
<dbReference type="Proteomes" id="UP000272503">
    <property type="component" value="Unassembled WGS sequence"/>
</dbReference>
<evidence type="ECO:0000256" key="1">
    <source>
        <dbReference type="ARBA" id="ARBA00022729"/>
    </source>
</evidence>
<organism evidence="3 4">
    <name type="scientific">Mycetocola tolaasinivorans</name>
    <dbReference type="NCBI Taxonomy" id="76635"/>
    <lineage>
        <taxon>Bacteria</taxon>
        <taxon>Bacillati</taxon>
        <taxon>Actinomycetota</taxon>
        <taxon>Actinomycetes</taxon>
        <taxon>Micrococcales</taxon>
        <taxon>Microbacteriaceae</taxon>
        <taxon>Mycetocola</taxon>
    </lineage>
</organism>
<dbReference type="AlphaFoldDB" id="A0A3L7A6R4"/>
<dbReference type="Pfam" id="PF13416">
    <property type="entry name" value="SBP_bac_8"/>
    <property type="match status" value="1"/>
</dbReference>